<dbReference type="InterPro" id="IPR006292">
    <property type="entry name" value="RNase_D"/>
</dbReference>
<evidence type="ECO:0000256" key="4">
    <source>
        <dbReference type="ARBA" id="ARBA00022801"/>
    </source>
</evidence>
<dbReference type="NCBIfam" id="TIGR01388">
    <property type="entry name" value="rnd"/>
    <property type="match status" value="1"/>
</dbReference>
<dbReference type="PANTHER" id="PTHR47649">
    <property type="entry name" value="RIBONUCLEASE D"/>
    <property type="match status" value="1"/>
</dbReference>
<keyword evidence="2 6" id="KW-0819">tRNA processing</keyword>
<sequence>MEAPTALIEPSMKIHPLITDTETLAAFCARLATADYIAVDTEFMRENTYWADLCLIQLASPDEAAAVDPKASGLDLAPMLDLLVEADVLKIFHAGGQDIEIIHNMTGKTPSPVFDTQVAAMALGMGEQVSYINLVASFTGANLDKGARFTDWARRPLDKRQLDYAIGDVTHLIQLFPKLLGRLKKTGRGDWLDEEMARLTTPENYVNDPWTAWQRIRLPSRKAEALGRLKALAAWRELEAQRRDLPRGRIVKDETLADLAAHPPGDQEALGRVRGLSKTWTTNDMGARLMEALEAAVPLPESEMPERDAGKPRLGSDSVLVADLLKLLLKIRCKEADVAPKLIGKADHLEALAAGVREGLPLLNGWRYEVFGRDALALVEGRLSFAVQNGKLRMTEID</sequence>
<accession>A0AAD1D8U7</accession>
<evidence type="ECO:0000259" key="7">
    <source>
        <dbReference type="PROSITE" id="PS50967"/>
    </source>
</evidence>
<dbReference type="GO" id="GO:0042780">
    <property type="term" value="P:tRNA 3'-end processing"/>
    <property type="evidence" value="ECO:0007669"/>
    <property type="project" value="UniProtKB-UniRule"/>
</dbReference>
<dbReference type="InterPro" id="IPR002121">
    <property type="entry name" value="HRDC_dom"/>
</dbReference>
<dbReference type="InterPro" id="IPR036397">
    <property type="entry name" value="RNaseH_sf"/>
</dbReference>
<dbReference type="GO" id="GO:0003676">
    <property type="term" value="F:nucleic acid binding"/>
    <property type="evidence" value="ECO:0007669"/>
    <property type="project" value="InterPro"/>
</dbReference>
<keyword evidence="11" id="KW-1185">Reference proteome</keyword>
<dbReference type="EMBL" id="RBWX01000010">
    <property type="protein sequence ID" value="RKS86473.1"/>
    <property type="molecule type" value="Genomic_DNA"/>
</dbReference>
<dbReference type="HAMAP" id="MF_01899">
    <property type="entry name" value="RNase_D"/>
    <property type="match status" value="1"/>
</dbReference>
<dbReference type="Proteomes" id="UP000275727">
    <property type="component" value="Chromosome"/>
</dbReference>
<comment type="catalytic activity">
    <reaction evidence="6">
        <text>Exonucleolytic cleavage that removes extra residues from the 3'-terminus of tRNA to produce 5'-mononucleotides.</text>
        <dbReference type="EC" id="3.1.13.5"/>
    </reaction>
</comment>
<dbReference type="Gene3D" id="3.30.420.10">
    <property type="entry name" value="Ribonuclease H-like superfamily/Ribonuclease H"/>
    <property type="match status" value="1"/>
</dbReference>
<dbReference type="InterPro" id="IPR044876">
    <property type="entry name" value="HRDC_dom_sf"/>
</dbReference>
<comment type="subcellular location">
    <subcellularLocation>
        <location evidence="6">Cytoplasm</location>
    </subcellularLocation>
</comment>
<comment type="function">
    <text evidence="6">Exonuclease involved in the 3' processing of various precursor tRNAs. Initiates hydrolysis at the 3'-terminus of an RNA molecule and releases 5'-mononucleotides.</text>
</comment>
<dbReference type="CDD" id="cd06142">
    <property type="entry name" value="RNaseD_exo"/>
    <property type="match status" value="1"/>
</dbReference>
<dbReference type="SUPFAM" id="SSF53098">
    <property type="entry name" value="Ribonuclease H-like"/>
    <property type="match status" value="1"/>
</dbReference>
<dbReference type="Proteomes" id="UP000276029">
    <property type="component" value="Unassembled WGS sequence"/>
</dbReference>
<evidence type="ECO:0000256" key="6">
    <source>
        <dbReference type="HAMAP-Rule" id="MF_01899"/>
    </source>
</evidence>
<keyword evidence="4 6" id="KW-0378">Hydrolase</keyword>
<dbReference type="GO" id="GO:0005737">
    <property type="term" value="C:cytoplasm"/>
    <property type="evidence" value="ECO:0007669"/>
    <property type="project" value="UniProtKB-SubCell"/>
</dbReference>
<dbReference type="AlphaFoldDB" id="A0AAD1D8U7"/>
<dbReference type="GO" id="GO:0008408">
    <property type="term" value="F:3'-5' exonuclease activity"/>
    <property type="evidence" value="ECO:0007669"/>
    <property type="project" value="InterPro"/>
</dbReference>
<feature type="domain" description="HRDC" evidence="7">
    <location>
        <begin position="222"/>
        <end position="303"/>
    </location>
</feature>
<evidence type="ECO:0000256" key="3">
    <source>
        <dbReference type="ARBA" id="ARBA00022722"/>
    </source>
</evidence>
<comment type="similarity">
    <text evidence="6">Belongs to the RNase D family.</text>
</comment>
<dbReference type="EMBL" id="AP018711">
    <property type="protein sequence ID" value="BBE35424.1"/>
    <property type="molecule type" value="Genomic_DNA"/>
</dbReference>
<dbReference type="EC" id="3.1.13.5" evidence="6"/>
<evidence type="ECO:0000313" key="10">
    <source>
        <dbReference type="Proteomes" id="UP000275727"/>
    </source>
</evidence>
<dbReference type="PROSITE" id="PS50967">
    <property type="entry name" value="HRDC"/>
    <property type="match status" value="1"/>
</dbReference>
<dbReference type="Pfam" id="PF00570">
    <property type="entry name" value="HRDC"/>
    <property type="match status" value="1"/>
</dbReference>
<dbReference type="SMART" id="SM00474">
    <property type="entry name" value="35EXOc"/>
    <property type="match status" value="1"/>
</dbReference>
<name>A0AAD1D8U7_SPHMI</name>
<dbReference type="InterPro" id="IPR002562">
    <property type="entry name" value="3'-5'_exonuclease_dom"/>
</dbReference>
<dbReference type="InterPro" id="IPR012337">
    <property type="entry name" value="RNaseH-like_sf"/>
</dbReference>
<comment type="cofactor">
    <cofactor evidence="6">
        <name>a divalent metal cation</name>
        <dbReference type="ChEBI" id="CHEBI:60240"/>
    </cofactor>
</comment>
<keyword evidence="5 6" id="KW-0269">Exonuclease</keyword>
<dbReference type="SUPFAM" id="SSF47819">
    <property type="entry name" value="HRDC-like"/>
    <property type="match status" value="2"/>
</dbReference>
<dbReference type="InterPro" id="IPR010997">
    <property type="entry name" value="HRDC-like_sf"/>
</dbReference>
<proteinExistence type="inferred from homology"/>
<evidence type="ECO:0000313" key="11">
    <source>
        <dbReference type="Proteomes" id="UP000276029"/>
    </source>
</evidence>
<reference evidence="8 10" key="1">
    <citation type="submission" date="2018-06" db="EMBL/GenBank/DDBJ databases">
        <title>Complete Genome Sequence of the Microcystin-Degrading Bacterium Sphingosinicella microcystinivorans Strain B-9.</title>
        <authorList>
            <person name="Jin H."/>
            <person name="Nishizawa T."/>
            <person name="Guo Y."/>
            <person name="Nishizawa A."/>
            <person name="Park H."/>
            <person name="Kato H."/>
            <person name="Tsuji K."/>
            <person name="Harada K."/>
        </authorList>
    </citation>
    <scope>NUCLEOTIDE SEQUENCE [LARGE SCALE GENOMIC DNA]</scope>
    <source>
        <strain evidence="8 10">B9</strain>
    </source>
</reference>
<dbReference type="GO" id="GO:0000166">
    <property type="term" value="F:nucleotide binding"/>
    <property type="evidence" value="ECO:0007669"/>
    <property type="project" value="InterPro"/>
</dbReference>
<protein>
    <recommendedName>
        <fullName evidence="6">Ribonuclease D</fullName>
        <shortName evidence="6">RNase D</shortName>
        <ecNumber evidence="6">3.1.13.5</ecNumber>
    </recommendedName>
</protein>
<evidence type="ECO:0000313" key="9">
    <source>
        <dbReference type="EMBL" id="RKS86473.1"/>
    </source>
</evidence>
<gene>
    <name evidence="6 8" type="primary">rnd</name>
    <name evidence="9" type="ORF">DFR51_3179</name>
    <name evidence="8" type="ORF">SmB9_30820</name>
</gene>
<dbReference type="KEGG" id="smic:SmB9_30820"/>
<dbReference type="SMART" id="SM00341">
    <property type="entry name" value="HRDC"/>
    <property type="match status" value="1"/>
</dbReference>
<dbReference type="Gene3D" id="1.10.150.80">
    <property type="entry name" value="HRDC domain"/>
    <property type="match status" value="1"/>
</dbReference>
<evidence type="ECO:0000256" key="1">
    <source>
        <dbReference type="ARBA" id="ARBA00022490"/>
    </source>
</evidence>
<dbReference type="GO" id="GO:0033890">
    <property type="term" value="F:ribonuclease D activity"/>
    <property type="evidence" value="ECO:0007669"/>
    <property type="project" value="UniProtKB-UniRule"/>
</dbReference>
<organism evidence="8 10">
    <name type="scientific">Sphingosinicella microcystinivorans</name>
    <dbReference type="NCBI Taxonomy" id="335406"/>
    <lineage>
        <taxon>Bacteria</taxon>
        <taxon>Pseudomonadati</taxon>
        <taxon>Pseudomonadota</taxon>
        <taxon>Alphaproteobacteria</taxon>
        <taxon>Sphingomonadales</taxon>
        <taxon>Sphingosinicellaceae</taxon>
        <taxon>Sphingosinicella</taxon>
    </lineage>
</organism>
<dbReference type="Pfam" id="PF01612">
    <property type="entry name" value="DNA_pol_A_exo1"/>
    <property type="match status" value="1"/>
</dbReference>
<evidence type="ECO:0000256" key="2">
    <source>
        <dbReference type="ARBA" id="ARBA00022694"/>
    </source>
</evidence>
<keyword evidence="3 6" id="KW-0540">Nuclease</keyword>
<dbReference type="InterPro" id="IPR051086">
    <property type="entry name" value="RNase_D-like"/>
</dbReference>
<keyword evidence="1 6" id="KW-0963">Cytoplasm</keyword>
<reference evidence="9 11" key="2">
    <citation type="submission" date="2018-10" db="EMBL/GenBank/DDBJ databases">
        <title>Genomic Encyclopedia of Type Strains, Phase IV (KMG-IV): sequencing the most valuable type-strain genomes for metagenomic binning, comparative biology and taxonomic classification.</title>
        <authorList>
            <person name="Goeker M."/>
        </authorList>
    </citation>
    <scope>NUCLEOTIDE SEQUENCE [LARGE SCALE GENOMIC DNA]</scope>
    <source>
        <strain evidence="9 11">DSM 19791</strain>
    </source>
</reference>
<evidence type="ECO:0000313" key="8">
    <source>
        <dbReference type="EMBL" id="BBE35424.1"/>
    </source>
</evidence>
<dbReference type="PANTHER" id="PTHR47649:SF1">
    <property type="entry name" value="RIBONUCLEASE D"/>
    <property type="match status" value="1"/>
</dbReference>
<evidence type="ECO:0000256" key="5">
    <source>
        <dbReference type="ARBA" id="ARBA00022839"/>
    </source>
</evidence>